<evidence type="ECO:0000256" key="6">
    <source>
        <dbReference type="ARBA" id="ARBA00023136"/>
    </source>
</evidence>
<dbReference type="AlphaFoldDB" id="L1LCY3"/>
<keyword evidence="8" id="KW-1185">Reference proteome</keyword>
<dbReference type="OrthoDB" id="366288at2759"/>
<dbReference type="VEuPathDB" id="PiroplasmaDB:BEWA_051980"/>
<organism evidence="7 8">
    <name type="scientific">Theileria equi strain WA</name>
    <dbReference type="NCBI Taxonomy" id="1537102"/>
    <lineage>
        <taxon>Eukaryota</taxon>
        <taxon>Sar</taxon>
        <taxon>Alveolata</taxon>
        <taxon>Apicomplexa</taxon>
        <taxon>Aconoidasida</taxon>
        <taxon>Piroplasmida</taxon>
        <taxon>Theileriidae</taxon>
        <taxon>Theileria</taxon>
    </lineage>
</organism>
<evidence type="ECO:0000256" key="1">
    <source>
        <dbReference type="ARBA" id="ARBA00004608"/>
    </source>
</evidence>
<dbReference type="EMBL" id="ACOU01000003">
    <property type="protein sequence ID" value="EKX73144.1"/>
    <property type="molecule type" value="Genomic_DNA"/>
</dbReference>
<keyword evidence="6" id="KW-0472">Membrane</keyword>
<name>L1LCY3_THEEQ</name>
<dbReference type="GO" id="GO:0005771">
    <property type="term" value="C:multivesicular body"/>
    <property type="evidence" value="ECO:0007669"/>
    <property type="project" value="TreeGrafter"/>
</dbReference>
<dbReference type="GO" id="GO:0006900">
    <property type="term" value="P:vesicle budding from membrane"/>
    <property type="evidence" value="ECO:0007669"/>
    <property type="project" value="TreeGrafter"/>
</dbReference>
<dbReference type="RefSeq" id="XP_004832596.1">
    <property type="nucleotide sequence ID" value="XM_004832539.1"/>
</dbReference>
<dbReference type="Pfam" id="PF03357">
    <property type="entry name" value="Snf7"/>
    <property type="match status" value="1"/>
</dbReference>
<dbReference type="GO" id="GO:0032511">
    <property type="term" value="P:late endosome to vacuole transport via multivesicular body sorting pathway"/>
    <property type="evidence" value="ECO:0007669"/>
    <property type="project" value="TreeGrafter"/>
</dbReference>
<dbReference type="GO" id="GO:0000815">
    <property type="term" value="C:ESCRT III complex"/>
    <property type="evidence" value="ECO:0007669"/>
    <property type="project" value="TreeGrafter"/>
</dbReference>
<dbReference type="PANTHER" id="PTHR22761">
    <property type="entry name" value="CHARGED MULTIVESICULAR BODY PROTEIN"/>
    <property type="match status" value="1"/>
</dbReference>
<evidence type="ECO:0000256" key="3">
    <source>
        <dbReference type="ARBA" id="ARBA00022448"/>
    </source>
</evidence>
<dbReference type="GeneID" id="15802751"/>
<evidence type="ECO:0000313" key="8">
    <source>
        <dbReference type="Proteomes" id="UP000031512"/>
    </source>
</evidence>
<evidence type="ECO:0000256" key="4">
    <source>
        <dbReference type="ARBA" id="ARBA00022753"/>
    </source>
</evidence>
<evidence type="ECO:0000256" key="2">
    <source>
        <dbReference type="ARBA" id="ARBA00006190"/>
    </source>
</evidence>
<keyword evidence="5" id="KW-0653">Protein transport</keyword>
<dbReference type="InterPro" id="IPR005024">
    <property type="entry name" value="Snf7_fam"/>
</dbReference>
<dbReference type="eggNOG" id="ENOG502TNAT">
    <property type="taxonomic scope" value="Eukaryota"/>
</dbReference>
<evidence type="ECO:0000256" key="5">
    <source>
        <dbReference type="ARBA" id="ARBA00022927"/>
    </source>
</evidence>
<dbReference type="KEGG" id="beq:BEWA_051980"/>
<comment type="similarity">
    <text evidence="2">Belongs to the SNF7 family.</text>
</comment>
<gene>
    <name evidence="7" type="ORF">BEWA_051980</name>
</gene>
<dbReference type="PANTHER" id="PTHR22761:SF5">
    <property type="entry name" value="CHARGED MULTIVESICULAR BODY PROTEIN 6"/>
    <property type="match status" value="1"/>
</dbReference>
<protein>
    <submittedName>
        <fullName evidence="7">Uncharacterized protein</fullName>
    </submittedName>
</protein>
<dbReference type="STRING" id="1537102.L1LCY3"/>
<dbReference type="Proteomes" id="UP000031512">
    <property type="component" value="Unassembled WGS sequence"/>
</dbReference>
<comment type="caution">
    <text evidence="7">The sequence shown here is derived from an EMBL/GenBank/DDBJ whole genome shotgun (WGS) entry which is preliminary data.</text>
</comment>
<comment type="subcellular location">
    <subcellularLocation>
        <location evidence="1">Endosome membrane</location>
    </subcellularLocation>
</comment>
<keyword evidence="4" id="KW-0967">Endosome</keyword>
<accession>L1LCY3</accession>
<evidence type="ECO:0000313" key="7">
    <source>
        <dbReference type="EMBL" id="EKX73144.1"/>
    </source>
</evidence>
<dbReference type="GO" id="GO:0015031">
    <property type="term" value="P:protein transport"/>
    <property type="evidence" value="ECO:0007669"/>
    <property type="project" value="UniProtKB-KW"/>
</dbReference>
<proteinExistence type="inferred from homology"/>
<reference evidence="7 8" key="1">
    <citation type="journal article" date="2012" name="BMC Genomics">
        <title>Comparative genomic analysis and phylogenetic position of Theileria equi.</title>
        <authorList>
            <person name="Kappmeyer L.S."/>
            <person name="Thiagarajan M."/>
            <person name="Herndon D.R."/>
            <person name="Ramsay J.D."/>
            <person name="Caler E."/>
            <person name="Djikeng A."/>
            <person name="Gillespie J.J."/>
            <person name="Lau A.O."/>
            <person name="Roalson E.H."/>
            <person name="Silva J.C."/>
            <person name="Silva M.G."/>
            <person name="Suarez C.E."/>
            <person name="Ueti M.W."/>
            <person name="Nene V.M."/>
            <person name="Mealey R.H."/>
            <person name="Knowles D.P."/>
            <person name="Brayton K.A."/>
        </authorList>
    </citation>
    <scope>NUCLEOTIDE SEQUENCE [LARGE SCALE GENOMIC DNA]</scope>
    <source>
        <strain evidence="7 8">WA</strain>
    </source>
</reference>
<keyword evidence="3" id="KW-0813">Transport</keyword>
<sequence length="213" mass="24174">MGTIPCLPSRKREEIKFRSQMIELKGQRDELESYKSTLNARIACLTTLSVQYAKENDRKHALFTLRKRALIQRQVAIMDEFLIKILTVISDTETAMVQLNVLKHIEIGAKLIKAISSEIKNKDYDSLMEIESECMDNIANAMGMYTSKYCKVGDDDLLKELDTLTSPENVTEIHIPVEAVTPFSHAKDNGSKNTELEVNRNTVLENLKEPVVI</sequence>